<proteinExistence type="predicted"/>
<name>A0ABW2HJ25_9ACTN</name>
<dbReference type="RefSeq" id="WP_378964009.1">
    <property type="nucleotide sequence ID" value="NZ_JBHTBJ010000001.1"/>
</dbReference>
<comment type="caution">
    <text evidence="1">The sequence shown here is derived from an EMBL/GenBank/DDBJ whole genome shotgun (WGS) entry which is preliminary data.</text>
</comment>
<dbReference type="Proteomes" id="UP001596548">
    <property type="component" value="Unassembled WGS sequence"/>
</dbReference>
<dbReference type="EMBL" id="JBHTBJ010000001">
    <property type="protein sequence ID" value="MFC7272626.1"/>
    <property type="molecule type" value="Genomic_DNA"/>
</dbReference>
<evidence type="ECO:0000313" key="1">
    <source>
        <dbReference type="EMBL" id="MFC7272626.1"/>
    </source>
</evidence>
<accession>A0ABW2HJ25</accession>
<gene>
    <name evidence="1" type="ORF">ACFQS1_01415</name>
</gene>
<keyword evidence="2" id="KW-1185">Reference proteome</keyword>
<reference evidence="2" key="1">
    <citation type="journal article" date="2019" name="Int. J. Syst. Evol. Microbiol.">
        <title>The Global Catalogue of Microorganisms (GCM) 10K type strain sequencing project: providing services to taxonomists for standard genome sequencing and annotation.</title>
        <authorList>
            <consortium name="The Broad Institute Genomics Platform"/>
            <consortium name="The Broad Institute Genome Sequencing Center for Infectious Disease"/>
            <person name="Wu L."/>
            <person name="Ma J."/>
        </authorList>
    </citation>
    <scope>NUCLEOTIDE SEQUENCE [LARGE SCALE GENOMIC DNA]</scope>
    <source>
        <strain evidence="2">XZYJT-10</strain>
    </source>
</reference>
<sequence length="116" mass="12770">MRVLLVTGSGSALLDLLAMRPWWERYDTSWVAVAAADTTSALAGHLVTWVPSPAGPWRAYRILRKSRPHLVVSASPPEALPFFLVARLSRVPALWIGTPSCRAARLARETFAGELY</sequence>
<protein>
    <submittedName>
        <fullName evidence="1">Uncharacterized protein</fullName>
    </submittedName>
</protein>
<evidence type="ECO:0000313" key="2">
    <source>
        <dbReference type="Proteomes" id="UP001596548"/>
    </source>
</evidence>
<organism evidence="1 2">
    <name type="scientific">Paractinoplanes rhizophilus</name>
    <dbReference type="NCBI Taxonomy" id="1416877"/>
    <lineage>
        <taxon>Bacteria</taxon>
        <taxon>Bacillati</taxon>
        <taxon>Actinomycetota</taxon>
        <taxon>Actinomycetes</taxon>
        <taxon>Micromonosporales</taxon>
        <taxon>Micromonosporaceae</taxon>
        <taxon>Paractinoplanes</taxon>
    </lineage>
</organism>